<dbReference type="CDD" id="cd02440">
    <property type="entry name" value="AdoMet_MTases"/>
    <property type="match status" value="1"/>
</dbReference>
<evidence type="ECO:0000259" key="1">
    <source>
        <dbReference type="Pfam" id="PF08241"/>
    </source>
</evidence>
<sequence>MGKVPNAEDNWNANLYDCKHSFVSEYGNHLIELLAPKAGERILDLGCGTGDLAKRLHDYKVDVVGVDQSKNMVMQAMNKYPTIKFFVQDATNLEYKNEFDAVFSNATLHWIKQPKQALNCIYNSLRQGGRFIAEFGGKGNVQTITDEIINQIKEVGRDYKTDQFPWYYPSIGEYSSLMEEVGFRVIFAEHYERPTRLEGDDGLKNWMNMFGSGMFAGIDQDKKDYIITKVENHLKPILYKDNLWIADYKRIRVIGIKE</sequence>
<dbReference type="RefSeq" id="WP_049681867.1">
    <property type="nucleotide sequence ID" value="NZ_LFZW01000001.1"/>
</dbReference>
<dbReference type="InterPro" id="IPR029063">
    <property type="entry name" value="SAM-dependent_MTases_sf"/>
</dbReference>
<name>A0A0K9GV10_9BACI</name>
<protein>
    <submittedName>
        <fullName evidence="2">Methyltransferase type 11</fullName>
    </submittedName>
</protein>
<dbReference type="EMBL" id="LFZW01000001">
    <property type="protein sequence ID" value="KMY50514.1"/>
    <property type="molecule type" value="Genomic_DNA"/>
</dbReference>
<dbReference type="PATRIC" id="fig|1679170.3.peg.3239"/>
<dbReference type="Pfam" id="PF08241">
    <property type="entry name" value="Methyltransf_11"/>
    <property type="match status" value="1"/>
</dbReference>
<keyword evidence="3" id="KW-1185">Reference proteome</keyword>
<dbReference type="AlphaFoldDB" id="A0A0K9GV10"/>
<comment type="caution">
    <text evidence="2">The sequence shown here is derived from an EMBL/GenBank/DDBJ whole genome shotgun (WGS) entry which is preliminary data.</text>
</comment>
<dbReference type="GO" id="GO:0032259">
    <property type="term" value="P:methylation"/>
    <property type="evidence" value="ECO:0007669"/>
    <property type="project" value="UniProtKB-KW"/>
</dbReference>
<dbReference type="PANTHER" id="PTHR43861:SF1">
    <property type="entry name" value="TRANS-ACONITATE 2-METHYLTRANSFERASE"/>
    <property type="match status" value="1"/>
</dbReference>
<dbReference type="STRING" id="1679170.AC625_14205"/>
<dbReference type="Gene3D" id="3.40.50.150">
    <property type="entry name" value="Vaccinia Virus protein VP39"/>
    <property type="match status" value="1"/>
</dbReference>
<keyword evidence="2" id="KW-0808">Transferase</keyword>
<dbReference type="GO" id="GO:0008757">
    <property type="term" value="F:S-adenosylmethionine-dependent methyltransferase activity"/>
    <property type="evidence" value="ECO:0007669"/>
    <property type="project" value="InterPro"/>
</dbReference>
<keyword evidence="2" id="KW-0489">Methyltransferase</keyword>
<gene>
    <name evidence="2" type="ORF">AC625_14205</name>
</gene>
<dbReference type="PANTHER" id="PTHR43861">
    <property type="entry name" value="TRANS-ACONITATE 2-METHYLTRANSFERASE-RELATED"/>
    <property type="match status" value="1"/>
</dbReference>
<feature type="domain" description="Methyltransferase type 11" evidence="1">
    <location>
        <begin position="43"/>
        <end position="132"/>
    </location>
</feature>
<dbReference type="InterPro" id="IPR013216">
    <property type="entry name" value="Methyltransf_11"/>
</dbReference>
<dbReference type="Proteomes" id="UP000037146">
    <property type="component" value="Unassembled WGS sequence"/>
</dbReference>
<dbReference type="OrthoDB" id="9760689at2"/>
<organism evidence="2 3">
    <name type="scientific">Peribacillus loiseleuriae</name>
    <dbReference type="NCBI Taxonomy" id="1679170"/>
    <lineage>
        <taxon>Bacteria</taxon>
        <taxon>Bacillati</taxon>
        <taxon>Bacillota</taxon>
        <taxon>Bacilli</taxon>
        <taxon>Bacillales</taxon>
        <taxon>Bacillaceae</taxon>
        <taxon>Peribacillus</taxon>
    </lineage>
</organism>
<accession>A0A0K9GV10</accession>
<evidence type="ECO:0000313" key="3">
    <source>
        <dbReference type="Proteomes" id="UP000037146"/>
    </source>
</evidence>
<reference evidence="3" key="1">
    <citation type="submission" date="2015-07" db="EMBL/GenBank/DDBJ databases">
        <title>Genome sequencing project for genomic taxonomy and phylogenomics of Bacillus-like bacteria.</title>
        <authorList>
            <person name="Liu B."/>
            <person name="Wang J."/>
            <person name="Zhu Y."/>
            <person name="Liu G."/>
            <person name="Chen Q."/>
            <person name="Chen Z."/>
            <person name="Lan J."/>
            <person name="Che J."/>
            <person name="Ge C."/>
            <person name="Shi H."/>
            <person name="Pan Z."/>
            <person name="Liu X."/>
        </authorList>
    </citation>
    <scope>NUCLEOTIDE SEQUENCE [LARGE SCALE GENOMIC DNA]</scope>
    <source>
        <strain evidence="3">FJAT-27997</strain>
    </source>
</reference>
<evidence type="ECO:0000313" key="2">
    <source>
        <dbReference type="EMBL" id="KMY50514.1"/>
    </source>
</evidence>
<proteinExistence type="predicted"/>
<dbReference type="SUPFAM" id="SSF53335">
    <property type="entry name" value="S-adenosyl-L-methionine-dependent methyltransferases"/>
    <property type="match status" value="1"/>
</dbReference>